<gene>
    <name evidence="1" type="ORF">RM698_21280</name>
</gene>
<comment type="caution">
    <text evidence="1">The sequence shown here is derived from an EMBL/GenBank/DDBJ whole genome shotgun (WGS) entry which is preliminary data.</text>
</comment>
<dbReference type="InterPro" id="IPR023292">
    <property type="entry name" value="NTP_PyroPHydrolase-like_dom_sf"/>
</dbReference>
<dbReference type="Gene3D" id="1.10.3420.10">
    <property type="entry name" value="putative ntp pyrophosphohydrolase like domain"/>
    <property type="match status" value="1"/>
</dbReference>
<keyword evidence="2" id="KW-1185">Reference proteome</keyword>
<name>A0ABU2R4E2_9ACTN</name>
<evidence type="ECO:0008006" key="3">
    <source>
        <dbReference type="Google" id="ProtNLM"/>
    </source>
</evidence>
<dbReference type="Pfam" id="PF01503">
    <property type="entry name" value="PRA-PH"/>
    <property type="match status" value="1"/>
</dbReference>
<evidence type="ECO:0000313" key="2">
    <source>
        <dbReference type="Proteomes" id="UP001183610"/>
    </source>
</evidence>
<reference evidence="2" key="1">
    <citation type="submission" date="2023-07" db="EMBL/GenBank/DDBJ databases">
        <title>30 novel species of actinomycetes from the DSMZ collection.</title>
        <authorList>
            <person name="Nouioui I."/>
        </authorList>
    </citation>
    <scope>NUCLEOTIDE SEQUENCE [LARGE SCALE GENOMIC DNA]</scope>
    <source>
        <strain evidence="2">DSM 41979</strain>
    </source>
</reference>
<dbReference type="RefSeq" id="WP_010274417.1">
    <property type="nucleotide sequence ID" value="NZ_JAVRET010000053.1"/>
</dbReference>
<evidence type="ECO:0000313" key="1">
    <source>
        <dbReference type="EMBL" id="MDT0411564.1"/>
    </source>
</evidence>
<proteinExistence type="predicted"/>
<dbReference type="InterPro" id="IPR021130">
    <property type="entry name" value="PRib-ATP_PPHydrolase-like"/>
</dbReference>
<organism evidence="1 2">
    <name type="scientific">Streptomyces evansiae</name>
    <dbReference type="NCBI Taxonomy" id="3075535"/>
    <lineage>
        <taxon>Bacteria</taxon>
        <taxon>Bacillati</taxon>
        <taxon>Actinomycetota</taxon>
        <taxon>Actinomycetes</taxon>
        <taxon>Kitasatosporales</taxon>
        <taxon>Streptomycetaceae</taxon>
        <taxon>Streptomyces</taxon>
    </lineage>
</organism>
<dbReference type="Proteomes" id="UP001183610">
    <property type="component" value="Unassembled WGS sequence"/>
</dbReference>
<dbReference type="SUPFAM" id="SSF101386">
    <property type="entry name" value="all-alpha NTP pyrophosphatases"/>
    <property type="match status" value="1"/>
</dbReference>
<dbReference type="EMBL" id="JAVRET010000053">
    <property type="protein sequence ID" value="MDT0411564.1"/>
    <property type="molecule type" value="Genomic_DNA"/>
</dbReference>
<sequence>MTDSTPTGTALTSTAPSPAAYLHAFHSAFGLHMRETPGAVDEPTAALRRALLAEEFAEVDEAAGEVAADPGALAHLAQELADLVYVTYGTALTHGIDLDAVLAEVHRANMSKLGPDGSPVRRADGKVMKGPHYRAPDIAAVLRARGWEPGEAGQ</sequence>
<protein>
    <recommendedName>
        <fullName evidence="3">HAD superfamily Cof-like phosphohydrolase</fullName>
    </recommendedName>
</protein>
<accession>A0ABU2R4E2</accession>